<reference evidence="2" key="1">
    <citation type="submission" date="2020-08" db="EMBL/GenBank/DDBJ databases">
        <title>Multicomponent nature underlies the extraordinary mechanical properties of spider dragline silk.</title>
        <authorList>
            <person name="Kono N."/>
            <person name="Nakamura H."/>
            <person name="Mori M."/>
            <person name="Yoshida Y."/>
            <person name="Ohtoshi R."/>
            <person name="Malay A.D."/>
            <person name="Moran D.A.P."/>
            <person name="Tomita M."/>
            <person name="Numata K."/>
            <person name="Arakawa K."/>
        </authorList>
    </citation>
    <scope>NUCLEOTIDE SEQUENCE</scope>
</reference>
<dbReference type="AlphaFoldDB" id="A0A8X6XIT2"/>
<sequence length="77" mass="8669">MFKSGQTSLTQKEGAGWPSTLVNDDNFHRTREMVTAGRQVTKDKVASSLRLSSLWTTQASFERSSICLNMDVRDMVQ</sequence>
<keyword evidence="3" id="KW-1185">Reference proteome</keyword>
<organism evidence="2 3">
    <name type="scientific">Trichonephila inaurata madagascariensis</name>
    <dbReference type="NCBI Taxonomy" id="2747483"/>
    <lineage>
        <taxon>Eukaryota</taxon>
        <taxon>Metazoa</taxon>
        <taxon>Ecdysozoa</taxon>
        <taxon>Arthropoda</taxon>
        <taxon>Chelicerata</taxon>
        <taxon>Arachnida</taxon>
        <taxon>Araneae</taxon>
        <taxon>Araneomorphae</taxon>
        <taxon>Entelegynae</taxon>
        <taxon>Araneoidea</taxon>
        <taxon>Nephilidae</taxon>
        <taxon>Trichonephila</taxon>
        <taxon>Trichonephila inaurata</taxon>
    </lineage>
</organism>
<dbReference type="EMBL" id="BMAV01009274">
    <property type="protein sequence ID" value="GFY53442.1"/>
    <property type="molecule type" value="Genomic_DNA"/>
</dbReference>
<evidence type="ECO:0000256" key="1">
    <source>
        <dbReference type="SAM" id="MobiDB-lite"/>
    </source>
</evidence>
<protein>
    <submittedName>
        <fullName evidence="2">Uncharacterized protein</fullName>
    </submittedName>
</protein>
<name>A0A8X6XIT2_9ARAC</name>
<feature type="compositionally biased region" description="Polar residues" evidence="1">
    <location>
        <begin position="1"/>
        <end position="11"/>
    </location>
</feature>
<feature type="region of interest" description="Disordered" evidence="1">
    <location>
        <begin position="1"/>
        <end position="24"/>
    </location>
</feature>
<comment type="caution">
    <text evidence="2">The sequence shown here is derived from an EMBL/GenBank/DDBJ whole genome shotgun (WGS) entry which is preliminary data.</text>
</comment>
<evidence type="ECO:0000313" key="3">
    <source>
        <dbReference type="Proteomes" id="UP000886998"/>
    </source>
</evidence>
<proteinExistence type="predicted"/>
<gene>
    <name evidence="2" type="ORF">TNIN_81681</name>
</gene>
<accession>A0A8X6XIT2</accession>
<dbReference type="Proteomes" id="UP000886998">
    <property type="component" value="Unassembled WGS sequence"/>
</dbReference>
<evidence type="ECO:0000313" key="2">
    <source>
        <dbReference type="EMBL" id="GFY53442.1"/>
    </source>
</evidence>